<feature type="region of interest" description="Disordered" evidence="1">
    <location>
        <begin position="32"/>
        <end position="65"/>
    </location>
</feature>
<protein>
    <submittedName>
        <fullName evidence="2">Uncharacterized protein</fullName>
    </submittedName>
</protein>
<evidence type="ECO:0000313" key="3">
    <source>
        <dbReference type="Proteomes" id="UP000288805"/>
    </source>
</evidence>
<evidence type="ECO:0000313" key="2">
    <source>
        <dbReference type="EMBL" id="RVW49534.1"/>
    </source>
</evidence>
<organism evidence="2 3">
    <name type="scientific">Vitis vinifera</name>
    <name type="common">Grape</name>
    <dbReference type="NCBI Taxonomy" id="29760"/>
    <lineage>
        <taxon>Eukaryota</taxon>
        <taxon>Viridiplantae</taxon>
        <taxon>Streptophyta</taxon>
        <taxon>Embryophyta</taxon>
        <taxon>Tracheophyta</taxon>
        <taxon>Spermatophyta</taxon>
        <taxon>Magnoliopsida</taxon>
        <taxon>eudicotyledons</taxon>
        <taxon>Gunneridae</taxon>
        <taxon>Pentapetalae</taxon>
        <taxon>rosids</taxon>
        <taxon>Vitales</taxon>
        <taxon>Vitaceae</taxon>
        <taxon>Viteae</taxon>
        <taxon>Vitis</taxon>
    </lineage>
</organism>
<accession>A0A438EP83</accession>
<proteinExistence type="predicted"/>
<reference evidence="2 3" key="1">
    <citation type="journal article" date="2018" name="PLoS Genet.">
        <title>Population sequencing reveals clonal diversity and ancestral inbreeding in the grapevine cultivar Chardonnay.</title>
        <authorList>
            <person name="Roach M.J."/>
            <person name="Johnson D.L."/>
            <person name="Bohlmann J."/>
            <person name="van Vuuren H.J."/>
            <person name="Jones S.J."/>
            <person name="Pretorius I.S."/>
            <person name="Schmidt S.A."/>
            <person name="Borneman A.R."/>
        </authorList>
    </citation>
    <scope>NUCLEOTIDE SEQUENCE [LARGE SCALE GENOMIC DNA]</scope>
    <source>
        <strain evidence="3">cv. Chardonnay</strain>
        <tissue evidence="2">Leaf</tissue>
    </source>
</reference>
<comment type="caution">
    <text evidence="2">The sequence shown here is derived from an EMBL/GenBank/DDBJ whole genome shotgun (WGS) entry which is preliminary data.</text>
</comment>
<name>A0A438EP83_VITVI</name>
<dbReference type="EMBL" id="QGNW01001225">
    <property type="protein sequence ID" value="RVW49534.1"/>
    <property type="molecule type" value="Genomic_DNA"/>
</dbReference>
<sequence>MHPFLLPLLARINQLRPYLSAGPKRKEYGLGEVEEGKEEECGDQKQSVGTEASRGALTRELTTQI</sequence>
<dbReference type="Proteomes" id="UP000288805">
    <property type="component" value="Unassembled WGS sequence"/>
</dbReference>
<feature type="compositionally biased region" description="Acidic residues" evidence="1">
    <location>
        <begin position="32"/>
        <end position="41"/>
    </location>
</feature>
<dbReference type="AlphaFoldDB" id="A0A438EP83"/>
<evidence type="ECO:0000256" key="1">
    <source>
        <dbReference type="SAM" id="MobiDB-lite"/>
    </source>
</evidence>
<gene>
    <name evidence="2" type="ORF">CK203_092755</name>
</gene>